<sequence length="263" mass="29846">MNELGTYFGAVLGLRPSTMQGCPPVAQRLQVLAPSGKSHFICNVNRRPVQTDRTNMCGSFNRSQGYGHFGRLNSDNQSDQDGPAIRRINVRGPVTAPERRSGGPKGGPKVRARVFVEADETPMHVRSRIAKINSWYIGEREFDQRAKPLRQVKSAATEGWNGKMKDLSTQNIAIRTKGRNTDEKGNKVARRQRKLRDKERQHRNQNHNIRMERSEKAMFRPAYKIMRAIKVIHTSSNTVKQSPDRNMESNPMLIELVDIEASN</sequence>
<comment type="caution">
    <text evidence="2">The sequence shown here is derived from an EMBL/GenBank/DDBJ whole genome shotgun (WGS) entry which is preliminary data.</text>
</comment>
<evidence type="ECO:0000313" key="2">
    <source>
        <dbReference type="EMBL" id="KAG1792310.1"/>
    </source>
</evidence>
<protein>
    <submittedName>
        <fullName evidence="2">Uncharacterized protein</fullName>
    </submittedName>
</protein>
<dbReference type="OrthoDB" id="10654347at2759"/>
<accession>A0A9P7AMA6</accession>
<dbReference type="Proteomes" id="UP000719766">
    <property type="component" value="Unassembled WGS sequence"/>
</dbReference>
<dbReference type="AlphaFoldDB" id="A0A9P7AMA6"/>
<dbReference type="EMBL" id="JABBWE010000037">
    <property type="protein sequence ID" value="KAG1792310.1"/>
    <property type="molecule type" value="Genomic_DNA"/>
</dbReference>
<feature type="region of interest" description="Disordered" evidence="1">
    <location>
        <begin position="179"/>
        <end position="206"/>
    </location>
</feature>
<keyword evidence="3" id="KW-1185">Reference proteome</keyword>
<gene>
    <name evidence="2" type="ORF">HD556DRAFT_1309382</name>
</gene>
<organism evidence="2 3">
    <name type="scientific">Suillus plorans</name>
    <dbReference type="NCBI Taxonomy" id="116603"/>
    <lineage>
        <taxon>Eukaryota</taxon>
        <taxon>Fungi</taxon>
        <taxon>Dikarya</taxon>
        <taxon>Basidiomycota</taxon>
        <taxon>Agaricomycotina</taxon>
        <taxon>Agaricomycetes</taxon>
        <taxon>Agaricomycetidae</taxon>
        <taxon>Boletales</taxon>
        <taxon>Suillineae</taxon>
        <taxon>Suillaceae</taxon>
        <taxon>Suillus</taxon>
    </lineage>
</organism>
<name>A0A9P7AMA6_9AGAM</name>
<evidence type="ECO:0000313" key="3">
    <source>
        <dbReference type="Proteomes" id="UP000719766"/>
    </source>
</evidence>
<proteinExistence type="predicted"/>
<evidence type="ECO:0000256" key="1">
    <source>
        <dbReference type="SAM" id="MobiDB-lite"/>
    </source>
</evidence>
<feature type="region of interest" description="Disordered" evidence="1">
    <location>
        <begin position="75"/>
        <end position="109"/>
    </location>
</feature>
<dbReference type="GeneID" id="64594046"/>
<dbReference type="RefSeq" id="XP_041158947.1">
    <property type="nucleotide sequence ID" value="XM_041300282.1"/>
</dbReference>
<reference evidence="2" key="1">
    <citation type="journal article" date="2020" name="New Phytol.">
        <title>Comparative genomics reveals dynamic genome evolution in host specialist ectomycorrhizal fungi.</title>
        <authorList>
            <person name="Lofgren L.A."/>
            <person name="Nguyen N.H."/>
            <person name="Vilgalys R."/>
            <person name="Ruytinx J."/>
            <person name="Liao H.L."/>
            <person name="Branco S."/>
            <person name="Kuo A."/>
            <person name="LaButti K."/>
            <person name="Lipzen A."/>
            <person name="Andreopoulos W."/>
            <person name="Pangilinan J."/>
            <person name="Riley R."/>
            <person name="Hundley H."/>
            <person name="Na H."/>
            <person name="Barry K."/>
            <person name="Grigoriev I.V."/>
            <person name="Stajich J.E."/>
            <person name="Kennedy P.G."/>
        </authorList>
    </citation>
    <scope>NUCLEOTIDE SEQUENCE</scope>
    <source>
        <strain evidence="2">S12</strain>
    </source>
</reference>